<keyword evidence="3" id="KW-0808">Transferase</keyword>
<dbReference type="Gene3D" id="3.90.550.10">
    <property type="entry name" value="Spore Coat Polysaccharide Biosynthesis Protein SpsA, Chain A"/>
    <property type="match status" value="1"/>
</dbReference>
<evidence type="ECO:0000256" key="1">
    <source>
        <dbReference type="ARBA" id="ARBA00006739"/>
    </source>
</evidence>
<keyword evidence="6" id="KW-1185">Reference proteome</keyword>
<accession>A0A3A9KBZ8</accession>
<dbReference type="Pfam" id="PF00535">
    <property type="entry name" value="Glycos_transf_2"/>
    <property type="match status" value="1"/>
</dbReference>
<comment type="similarity">
    <text evidence="1">Belongs to the glycosyltransferase 2 family.</text>
</comment>
<protein>
    <recommendedName>
        <fullName evidence="4">Glycosyltransferase 2-like domain-containing protein</fullName>
    </recommendedName>
</protein>
<dbReference type="InterPro" id="IPR029044">
    <property type="entry name" value="Nucleotide-diphossugar_trans"/>
</dbReference>
<dbReference type="InterPro" id="IPR001173">
    <property type="entry name" value="Glyco_trans_2-like"/>
</dbReference>
<dbReference type="OrthoDB" id="9815829at2"/>
<organism evidence="5 6">
    <name type="scientific">Salipaludibacillus neizhouensis</name>
    <dbReference type="NCBI Taxonomy" id="885475"/>
    <lineage>
        <taxon>Bacteria</taxon>
        <taxon>Bacillati</taxon>
        <taxon>Bacillota</taxon>
        <taxon>Bacilli</taxon>
        <taxon>Bacillales</taxon>
        <taxon>Bacillaceae</taxon>
    </lineage>
</organism>
<sequence>MSTMEMKYSVLMSVYHKENPEYFRESVESMLNQSVTPDEIVIVKDGPLNDTLEKVVEYLDSFENVKFISLEKNLGLGKALEIGIENCKNEYIARMDTDDISIKNRCEKQLDYFQRFPDLSLVGTSISEFIGDSNNIVSYRRVPTEDQDIKKYMRTRSPFNHPSVMFKKSDVINAGSYKHWYLNEDYYLWVRMLLSKCKFANINEPLLKMRINEDTFFRRGGWAYFMTQKKLFDYMFERKVINIGEYLYNNIVRFIARLLVPNNLRAYIYRRVLRKQSI</sequence>
<reference evidence="5 6" key="1">
    <citation type="submission" date="2017-10" db="EMBL/GenBank/DDBJ databases">
        <title>Bacillus sp. nov., a halophilic bacterium isolated from a Keqin Lake.</title>
        <authorList>
            <person name="Wang H."/>
        </authorList>
    </citation>
    <scope>NUCLEOTIDE SEQUENCE [LARGE SCALE GENOMIC DNA]</scope>
    <source>
        <strain evidence="5 6">KCTC 13187</strain>
    </source>
</reference>
<feature type="domain" description="Glycosyltransferase 2-like" evidence="4">
    <location>
        <begin position="9"/>
        <end position="161"/>
    </location>
</feature>
<gene>
    <name evidence="5" type="ORF">CR203_06020</name>
</gene>
<dbReference type="EMBL" id="PDOE01000002">
    <property type="protein sequence ID" value="RKL68052.1"/>
    <property type="molecule type" value="Genomic_DNA"/>
</dbReference>
<keyword evidence="2" id="KW-0328">Glycosyltransferase</keyword>
<dbReference type="InterPro" id="IPR050834">
    <property type="entry name" value="Glycosyltransf_2"/>
</dbReference>
<dbReference type="AlphaFoldDB" id="A0A3A9KBZ8"/>
<dbReference type="Proteomes" id="UP000281498">
    <property type="component" value="Unassembled WGS sequence"/>
</dbReference>
<dbReference type="GO" id="GO:0016757">
    <property type="term" value="F:glycosyltransferase activity"/>
    <property type="evidence" value="ECO:0007669"/>
    <property type="project" value="UniProtKB-KW"/>
</dbReference>
<evidence type="ECO:0000256" key="3">
    <source>
        <dbReference type="ARBA" id="ARBA00022679"/>
    </source>
</evidence>
<evidence type="ECO:0000313" key="5">
    <source>
        <dbReference type="EMBL" id="RKL68052.1"/>
    </source>
</evidence>
<dbReference type="PANTHER" id="PTHR43685:SF5">
    <property type="entry name" value="GLYCOSYLTRANSFERASE EPSE-RELATED"/>
    <property type="match status" value="1"/>
</dbReference>
<dbReference type="SUPFAM" id="SSF53448">
    <property type="entry name" value="Nucleotide-diphospho-sugar transferases"/>
    <property type="match status" value="1"/>
</dbReference>
<dbReference type="PANTHER" id="PTHR43685">
    <property type="entry name" value="GLYCOSYLTRANSFERASE"/>
    <property type="match status" value="1"/>
</dbReference>
<evidence type="ECO:0000256" key="2">
    <source>
        <dbReference type="ARBA" id="ARBA00022676"/>
    </source>
</evidence>
<evidence type="ECO:0000259" key="4">
    <source>
        <dbReference type="Pfam" id="PF00535"/>
    </source>
</evidence>
<name>A0A3A9KBZ8_9BACI</name>
<evidence type="ECO:0000313" key="6">
    <source>
        <dbReference type="Proteomes" id="UP000281498"/>
    </source>
</evidence>
<comment type="caution">
    <text evidence="5">The sequence shown here is derived from an EMBL/GenBank/DDBJ whole genome shotgun (WGS) entry which is preliminary data.</text>
</comment>
<proteinExistence type="inferred from homology"/>